<dbReference type="RefSeq" id="WP_127345051.1">
    <property type="nucleotide sequence ID" value="NZ_RJJX01000044.1"/>
</dbReference>
<comment type="caution">
    <text evidence="1">The sequence shown here is derived from an EMBL/GenBank/DDBJ whole genome shotgun (WGS) entry which is preliminary data.</text>
</comment>
<evidence type="ECO:0000313" key="2">
    <source>
        <dbReference type="Proteomes" id="UP000282985"/>
    </source>
</evidence>
<accession>A0A434AEL2</accession>
<evidence type="ECO:0000313" key="1">
    <source>
        <dbReference type="EMBL" id="RUT72830.1"/>
    </source>
</evidence>
<sequence length="254" mass="29529">MPICKLCKQEKPLIKKSHIIPDFLHKELYDQNHRIKKFNAKGFKLGLTRISKPPTGEYEGGLLCKECDGEVLGKYETYLGKILSKSDMPKEQKPICRKIRNENGVEFLEIRNVDYKLLKLGLLTILWRSDISTRKTFQEVKLGPYEEKIRKQLIEDNPSNDNDIEIAVMSWRNDKKMATDVIGQPRLHKKNGKTYYSIIINGYIVLYFISENSIDKNFKSFRLKEDNTLSIVNLPRGYGMEFLLNYTGAIESKE</sequence>
<proteinExistence type="predicted"/>
<keyword evidence="2" id="KW-1185">Reference proteome</keyword>
<evidence type="ECO:0008006" key="3">
    <source>
        <dbReference type="Google" id="ProtNLM"/>
    </source>
</evidence>
<gene>
    <name evidence="1" type="ORF">DLK05_16440</name>
</gene>
<reference evidence="1 2" key="1">
    <citation type="submission" date="2018-11" db="EMBL/GenBank/DDBJ databases">
        <title>Parancylomarina longa gen. nov., sp. nov., isolated from sediments of southern Okinawa.</title>
        <authorList>
            <person name="Fu T."/>
        </authorList>
    </citation>
    <scope>NUCLEOTIDE SEQUENCE [LARGE SCALE GENOMIC DNA]</scope>
    <source>
        <strain evidence="1 2">T3-2 S1-C</strain>
    </source>
</reference>
<dbReference type="Proteomes" id="UP000282985">
    <property type="component" value="Unassembled WGS sequence"/>
</dbReference>
<protein>
    <recommendedName>
        <fullName evidence="3">HNH endonuclease</fullName>
    </recommendedName>
</protein>
<name>A0A434AEL2_9BACT</name>
<dbReference type="EMBL" id="RJJX01000044">
    <property type="protein sequence ID" value="RUT72830.1"/>
    <property type="molecule type" value="Genomic_DNA"/>
</dbReference>
<dbReference type="AlphaFoldDB" id="A0A434AEL2"/>
<dbReference type="OrthoDB" id="5518417at2"/>
<organism evidence="1 2">
    <name type="scientific">Ancylomarina longa</name>
    <dbReference type="NCBI Taxonomy" id="2487017"/>
    <lineage>
        <taxon>Bacteria</taxon>
        <taxon>Pseudomonadati</taxon>
        <taxon>Bacteroidota</taxon>
        <taxon>Bacteroidia</taxon>
        <taxon>Marinilabiliales</taxon>
        <taxon>Marinifilaceae</taxon>
        <taxon>Ancylomarina</taxon>
    </lineage>
</organism>